<dbReference type="GeneID" id="81435374"/>
<dbReference type="Proteomes" id="UP001147782">
    <property type="component" value="Unassembled WGS sequence"/>
</dbReference>
<reference evidence="2" key="2">
    <citation type="journal article" date="2023" name="IMA Fungus">
        <title>Comparative genomic study of the Penicillium genus elucidates a diverse pangenome and 15 lateral gene transfer events.</title>
        <authorList>
            <person name="Petersen C."/>
            <person name="Sorensen T."/>
            <person name="Nielsen M.R."/>
            <person name="Sondergaard T.E."/>
            <person name="Sorensen J.L."/>
            <person name="Fitzpatrick D.A."/>
            <person name="Frisvad J.C."/>
            <person name="Nielsen K.L."/>
        </authorList>
    </citation>
    <scope>NUCLEOTIDE SEQUENCE</scope>
    <source>
        <strain evidence="2">IBT 29864</strain>
    </source>
</reference>
<sequence length="116" mass="12740">MMKARHYQALLAGAAIASVLLFLVAQLVRPHSRNGLAIFHGHLPPIPEYAADDKPVLRQPDREDSDLTVQTTSISKTAEIIPSETSTKQWDDAWDDKNLWPKISKPTPTPASVSTG</sequence>
<gene>
    <name evidence="2" type="ORF">N7496_003266</name>
</gene>
<dbReference type="AlphaFoldDB" id="A0A9W9SLN8"/>
<evidence type="ECO:0000313" key="2">
    <source>
        <dbReference type="EMBL" id="KAJ5380838.1"/>
    </source>
</evidence>
<accession>A0A9W9SLN8</accession>
<evidence type="ECO:0000313" key="3">
    <source>
        <dbReference type="Proteomes" id="UP001147782"/>
    </source>
</evidence>
<comment type="caution">
    <text evidence="2">The sequence shown here is derived from an EMBL/GenBank/DDBJ whole genome shotgun (WGS) entry which is preliminary data.</text>
</comment>
<keyword evidence="3" id="KW-1185">Reference proteome</keyword>
<feature type="region of interest" description="Disordered" evidence="1">
    <location>
        <begin position="97"/>
        <end position="116"/>
    </location>
</feature>
<organism evidence="2 3">
    <name type="scientific">Penicillium cataractarum</name>
    <dbReference type="NCBI Taxonomy" id="2100454"/>
    <lineage>
        <taxon>Eukaryota</taxon>
        <taxon>Fungi</taxon>
        <taxon>Dikarya</taxon>
        <taxon>Ascomycota</taxon>
        <taxon>Pezizomycotina</taxon>
        <taxon>Eurotiomycetes</taxon>
        <taxon>Eurotiomycetidae</taxon>
        <taxon>Eurotiales</taxon>
        <taxon>Aspergillaceae</taxon>
        <taxon>Penicillium</taxon>
    </lineage>
</organism>
<evidence type="ECO:0000256" key="1">
    <source>
        <dbReference type="SAM" id="MobiDB-lite"/>
    </source>
</evidence>
<protein>
    <submittedName>
        <fullName evidence="2">Uncharacterized protein</fullName>
    </submittedName>
</protein>
<name>A0A9W9SLN8_9EURO</name>
<dbReference type="RefSeq" id="XP_056558409.1">
    <property type="nucleotide sequence ID" value="XM_056696197.1"/>
</dbReference>
<dbReference type="EMBL" id="JAPZBS010000002">
    <property type="protein sequence ID" value="KAJ5380838.1"/>
    <property type="molecule type" value="Genomic_DNA"/>
</dbReference>
<reference evidence="2" key="1">
    <citation type="submission" date="2022-11" db="EMBL/GenBank/DDBJ databases">
        <authorList>
            <person name="Petersen C."/>
        </authorList>
    </citation>
    <scope>NUCLEOTIDE SEQUENCE</scope>
    <source>
        <strain evidence="2">IBT 29864</strain>
    </source>
</reference>
<proteinExistence type="predicted"/>
<dbReference type="OrthoDB" id="262547at2759"/>